<dbReference type="HOGENOM" id="CLU_1524430_0_0_9"/>
<dbReference type="STRING" id="1089553.Tph_c02610"/>
<dbReference type="Gene3D" id="3.30.460.10">
    <property type="entry name" value="Beta Polymerase, domain 2"/>
    <property type="match status" value="1"/>
</dbReference>
<name>K4LCM3_THEPS</name>
<dbReference type="AlphaFoldDB" id="K4LCM3"/>
<dbReference type="OrthoDB" id="360741at2"/>
<dbReference type="KEGG" id="tpz:Tph_c02610"/>
<dbReference type="Proteomes" id="UP000000467">
    <property type="component" value="Chromosome"/>
</dbReference>
<dbReference type="EMBL" id="CP003732">
    <property type="protein sequence ID" value="AFV10508.1"/>
    <property type="molecule type" value="Genomic_DNA"/>
</dbReference>
<accession>K4LCM3</accession>
<dbReference type="InterPro" id="IPR041633">
    <property type="entry name" value="Polbeta"/>
</dbReference>
<dbReference type="InterPro" id="IPR043519">
    <property type="entry name" value="NT_sf"/>
</dbReference>
<protein>
    <submittedName>
        <fullName evidence="2">Putative nucleotidyltransferase</fullName>
        <ecNumber evidence="2">2.7.-.-</ecNumber>
    </submittedName>
</protein>
<proteinExistence type="predicted"/>
<organism evidence="2 3">
    <name type="scientific">Thermacetogenium phaeum (strain ATCC BAA-254 / DSM 26808 / PB)</name>
    <dbReference type="NCBI Taxonomy" id="1089553"/>
    <lineage>
        <taxon>Bacteria</taxon>
        <taxon>Bacillati</taxon>
        <taxon>Bacillota</taxon>
        <taxon>Clostridia</taxon>
        <taxon>Thermoanaerobacterales</taxon>
        <taxon>Thermoanaerobacteraceae</taxon>
        <taxon>Thermacetogenium</taxon>
    </lineage>
</organism>
<keyword evidence="2" id="KW-0808">Transferase</keyword>
<sequence>MLKKRHYLAQEKKGEILAKIRNLLQAQPEISFAYVHGSFLEQETFGDIDLAVYLSPVPAGSGIYYELALESALEELIGYPVDLRILNEAPLSFKYSVLRNGTRIFEKDEGLRVAFEPLPTEVGRFRVLLPGTSRLPRVRGRGSPWAVGPTPYRHGLGTRTGIRRILPGASSQRVRA</sequence>
<dbReference type="RefSeq" id="WP_015049427.1">
    <property type="nucleotide sequence ID" value="NC_018870.1"/>
</dbReference>
<evidence type="ECO:0000259" key="1">
    <source>
        <dbReference type="Pfam" id="PF18765"/>
    </source>
</evidence>
<reference evidence="2 3" key="1">
    <citation type="journal article" date="2012" name="BMC Genomics">
        <title>Genome-guided analysis of physiological and morphological traits of the fermentative acetate oxidizer Thermacetogenium phaeum.</title>
        <authorList>
            <person name="Oehler D."/>
            <person name="Poehlein A."/>
            <person name="Leimbach A."/>
            <person name="Muller N."/>
            <person name="Daniel R."/>
            <person name="Gottschalk G."/>
            <person name="Schink B."/>
        </authorList>
    </citation>
    <scope>NUCLEOTIDE SEQUENCE [LARGE SCALE GENOMIC DNA]</scope>
    <source>
        <strain evidence="3">ATCC BAA-254 / DSM 26808 / PB</strain>
    </source>
</reference>
<dbReference type="PANTHER" id="PTHR43852">
    <property type="entry name" value="NUCLEOTIDYLTRANSFERASE"/>
    <property type="match status" value="1"/>
</dbReference>
<gene>
    <name evidence="2" type="ordered locus">Tph_c02610</name>
</gene>
<evidence type="ECO:0000313" key="2">
    <source>
        <dbReference type="EMBL" id="AFV10508.1"/>
    </source>
</evidence>
<dbReference type="eggNOG" id="COG1708">
    <property type="taxonomic scope" value="Bacteria"/>
</dbReference>
<feature type="domain" description="Polymerase beta nucleotidyltransferase" evidence="1">
    <location>
        <begin position="19"/>
        <end position="109"/>
    </location>
</feature>
<dbReference type="PANTHER" id="PTHR43852:SF3">
    <property type="entry name" value="NUCLEOTIDYLTRANSFERASE"/>
    <property type="match status" value="1"/>
</dbReference>
<keyword evidence="3" id="KW-1185">Reference proteome</keyword>
<dbReference type="CDD" id="cd05403">
    <property type="entry name" value="NT_KNTase_like"/>
    <property type="match status" value="1"/>
</dbReference>
<evidence type="ECO:0000313" key="3">
    <source>
        <dbReference type="Proteomes" id="UP000000467"/>
    </source>
</evidence>
<dbReference type="EC" id="2.7.-.-" evidence="2"/>
<dbReference type="Pfam" id="PF18765">
    <property type="entry name" value="Polbeta"/>
    <property type="match status" value="1"/>
</dbReference>
<dbReference type="SUPFAM" id="SSF81301">
    <property type="entry name" value="Nucleotidyltransferase"/>
    <property type="match status" value="1"/>
</dbReference>
<dbReference type="InterPro" id="IPR052930">
    <property type="entry name" value="TA_antitoxin_MntA"/>
</dbReference>
<dbReference type="GO" id="GO:0016740">
    <property type="term" value="F:transferase activity"/>
    <property type="evidence" value="ECO:0007669"/>
    <property type="project" value="UniProtKB-KW"/>
</dbReference>